<dbReference type="RefSeq" id="WP_131311165.1">
    <property type="nucleotide sequence ID" value="NZ_SJFN01000036.1"/>
</dbReference>
<feature type="domain" description="Phasin" evidence="1">
    <location>
        <begin position="6"/>
        <end position="102"/>
    </location>
</feature>
<accession>A0A4Q9VGK1</accession>
<dbReference type="AlphaFoldDB" id="A0A4Q9VGK1"/>
<dbReference type="InterPro" id="IPR018968">
    <property type="entry name" value="Phasin"/>
</dbReference>
<dbReference type="InterPro" id="IPR010127">
    <property type="entry name" value="Phasin_subfam-1"/>
</dbReference>
<reference evidence="2 3" key="1">
    <citation type="submission" date="2019-02" db="EMBL/GenBank/DDBJ databases">
        <title>Siculibacillus lacustris gen. nov., sp. nov., a new rosette-forming bacterium isolated from a freshwater crater lake (Lake St. Ana, Romania).</title>
        <authorList>
            <person name="Felfoldi T."/>
            <person name="Marton Z."/>
            <person name="Szabo A."/>
            <person name="Mentes A."/>
            <person name="Boka K."/>
            <person name="Marialigeti K."/>
            <person name="Mathe I."/>
            <person name="Koncz M."/>
            <person name="Schumann P."/>
            <person name="Toth E."/>
        </authorList>
    </citation>
    <scope>NUCLEOTIDE SEQUENCE [LARGE SCALE GENOMIC DNA]</scope>
    <source>
        <strain evidence="2 3">SA-279</strain>
    </source>
</reference>
<dbReference type="EMBL" id="SJFN01000036">
    <property type="protein sequence ID" value="TBW34041.1"/>
    <property type="molecule type" value="Genomic_DNA"/>
</dbReference>
<gene>
    <name evidence="2" type="ORF">EYW49_18755</name>
</gene>
<comment type="caution">
    <text evidence="2">The sequence shown here is derived from an EMBL/GenBank/DDBJ whole genome shotgun (WGS) entry which is preliminary data.</text>
</comment>
<dbReference type="Pfam" id="PF09361">
    <property type="entry name" value="Phasin_2"/>
    <property type="match status" value="1"/>
</dbReference>
<dbReference type="NCBIfam" id="TIGR01841">
    <property type="entry name" value="phasin"/>
    <property type="match status" value="1"/>
</dbReference>
<dbReference type="Proteomes" id="UP000292781">
    <property type="component" value="Unassembled WGS sequence"/>
</dbReference>
<dbReference type="OrthoDB" id="7678100at2"/>
<proteinExistence type="predicted"/>
<protein>
    <submittedName>
        <fullName evidence="2">Phasin family protein</fullName>
    </submittedName>
</protein>
<organism evidence="2 3">
    <name type="scientific">Siculibacillus lacustris</name>
    <dbReference type="NCBI Taxonomy" id="1549641"/>
    <lineage>
        <taxon>Bacteria</taxon>
        <taxon>Pseudomonadati</taxon>
        <taxon>Pseudomonadota</taxon>
        <taxon>Alphaproteobacteria</taxon>
        <taxon>Hyphomicrobiales</taxon>
        <taxon>Ancalomicrobiaceae</taxon>
        <taxon>Siculibacillus</taxon>
    </lineage>
</organism>
<evidence type="ECO:0000313" key="2">
    <source>
        <dbReference type="EMBL" id="TBW34041.1"/>
    </source>
</evidence>
<keyword evidence="3" id="KW-1185">Reference proteome</keyword>
<evidence type="ECO:0000313" key="3">
    <source>
        <dbReference type="Proteomes" id="UP000292781"/>
    </source>
</evidence>
<sequence length="109" mass="11768">MTTVDEMQKLAKDNAENATKAFGTLSKGLQAIAVEITDFSKKSFEDSASTLEQLAGAKTLDKVVEIQADYAKKAYEALVAQTTKVGELYVDLAKEVAKPFEALIPKAPK</sequence>
<evidence type="ECO:0000259" key="1">
    <source>
        <dbReference type="Pfam" id="PF09361"/>
    </source>
</evidence>
<name>A0A4Q9VGK1_9HYPH</name>